<feature type="compositionally biased region" description="Basic residues" evidence="1">
    <location>
        <begin position="84"/>
        <end position="93"/>
    </location>
</feature>
<reference evidence="2" key="1">
    <citation type="submission" date="2022-07" db="EMBL/GenBank/DDBJ databases">
        <title>Genome Sequence of Agrocybe chaxingu.</title>
        <authorList>
            <person name="Buettner E."/>
        </authorList>
    </citation>
    <scope>NUCLEOTIDE SEQUENCE</scope>
    <source>
        <strain evidence="2">MP-N11</strain>
    </source>
</reference>
<dbReference type="Proteomes" id="UP001148786">
    <property type="component" value="Unassembled WGS sequence"/>
</dbReference>
<organism evidence="2 3">
    <name type="scientific">Agrocybe chaxingu</name>
    <dbReference type="NCBI Taxonomy" id="84603"/>
    <lineage>
        <taxon>Eukaryota</taxon>
        <taxon>Fungi</taxon>
        <taxon>Dikarya</taxon>
        <taxon>Basidiomycota</taxon>
        <taxon>Agaricomycotina</taxon>
        <taxon>Agaricomycetes</taxon>
        <taxon>Agaricomycetidae</taxon>
        <taxon>Agaricales</taxon>
        <taxon>Agaricineae</taxon>
        <taxon>Strophariaceae</taxon>
        <taxon>Agrocybe</taxon>
    </lineage>
</organism>
<accession>A0A9W8KAU9</accession>
<protein>
    <submittedName>
        <fullName evidence="2">Uncharacterized protein</fullName>
    </submittedName>
</protein>
<evidence type="ECO:0000313" key="2">
    <source>
        <dbReference type="EMBL" id="KAJ3512315.1"/>
    </source>
</evidence>
<gene>
    <name evidence="2" type="ORF">NLJ89_g3586</name>
</gene>
<evidence type="ECO:0000313" key="3">
    <source>
        <dbReference type="Proteomes" id="UP001148786"/>
    </source>
</evidence>
<feature type="region of interest" description="Disordered" evidence="1">
    <location>
        <begin position="76"/>
        <end position="109"/>
    </location>
</feature>
<feature type="region of interest" description="Disordered" evidence="1">
    <location>
        <begin position="1"/>
        <end position="23"/>
    </location>
</feature>
<comment type="caution">
    <text evidence="2">The sequence shown here is derived from an EMBL/GenBank/DDBJ whole genome shotgun (WGS) entry which is preliminary data.</text>
</comment>
<feature type="compositionally biased region" description="Low complexity" evidence="1">
    <location>
        <begin position="10"/>
        <end position="19"/>
    </location>
</feature>
<keyword evidence="3" id="KW-1185">Reference proteome</keyword>
<dbReference type="AlphaFoldDB" id="A0A9W8KAU9"/>
<proteinExistence type="predicted"/>
<name>A0A9W8KAU9_9AGAR</name>
<evidence type="ECO:0000256" key="1">
    <source>
        <dbReference type="SAM" id="MobiDB-lite"/>
    </source>
</evidence>
<sequence>MNTPYPQPYPQATTLYPTTGGTSRHRGFRTTGMDPYIGGGYPSSSSYVTEHTIPTQATAGSYAMAPGSTATVIYPNSSNSYYGRQHHHRHHSSSSHSPRPSYSHRHSRSVGASPAYYTMQLPAQGQGQLVQATMPMELYGAPTQAGGYPGTYGAGGMGYGSRAHTQTAMMPAMTSSSAYSYSPSSSQGYSNNYPYGTQAQALMPATSSVYGSYPGYSNNSAPSSGGFLNRVFGRQPHQHNPGMMGIQMGGVYAQPQGYGSQGYSSQGYGSQVAGQPGMAVVLSSGSRRHRRQRSY</sequence>
<dbReference type="EMBL" id="JANKHO010000266">
    <property type="protein sequence ID" value="KAJ3512315.1"/>
    <property type="molecule type" value="Genomic_DNA"/>
</dbReference>